<comment type="caution">
    <text evidence="2">The sequence shown here is derived from an EMBL/GenBank/DDBJ whole genome shotgun (WGS) entry which is preliminary data.</text>
</comment>
<dbReference type="OrthoDB" id="266072at2"/>
<dbReference type="Proteomes" id="UP000316213">
    <property type="component" value="Unassembled WGS sequence"/>
</dbReference>
<reference evidence="2 3" key="1">
    <citation type="submission" date="2019-02" db="EMBL/GenBank/DDBJ databases">
        <title>Deep-cultivation of Planctomycetes and their phenomic and genomic characterization uncovers novel biology.</title>
        <authorList>
            <person name="Wiegand S."/>
            <person name="Jogler M."/>
            <person name="Boedeker C."/>
            <person name="Pinto D."/>
            <person name="Vollmers J."/>
            <person name="Rivas-Marin E."/>
            <person name="Kohn T."/>
            <person name="Peeters S.H."/>
            <person name="Heuer A."/>
            <person name="Rast P."/>
            <person name="Oberbeckmann S."/>
            <person name="Bunk B."/>
            <person name="Jeske O."/>
            <person name="Meyerdierks A."/>
            <person name="Storesund J.E."/>
            <person name="Kallscheuer N."/>
            <person name="Luecker S."/>
            <person name="Lage O.M."/>
            <person name="Pohl T."/>
            <person name="Merkel B.J."/>
            <person name="Hornburger P."/>
            <person name="Mueller R.-W."/>
            <person name="Bruemmer F."/>
            <person name="Labrenz M."/>
            <person name="Spormann A.M."/>
            <person name="Op Den Camp H."/>
            <person name="Overmann J."/>
            <person name="Amann R."/>
            <person name="Jetten M.S.M."/>
            <person name="Mascher T."/>
            <person name="Medema M.H."/>
            <person name="Devos D.P."/>
            <person name="Kaster A.-K."/>
            <person name="Ovreas L."/>
            <person name="Rohde M."/>
            <person name="Galperin M.Y."/>
            <person name="Jogler C."/>
        </authorList>
    </citation>
    <scope>NUCLEOTIDE SEQUENCE [LARGE SCALE GENOMIC DNA]</scope>
    <source>
        <strain evidence="2 3">Pla100</strain>
    </source>
</reference>
<evidence type="ECO:0000313" key="3">
    <source>
        <dbReference type="Proteomes" id="UP000316213"/>
    </source>
</evidence>
<evidence type="ECO:0000259" key="1">
    <source>
        <dbReference type="Pfam" id="PF00561"/>
    </source>
</evidence>
<proteinExistence type="predicted"/>
<dbReference type="Gene3D" id="3.40.50.1820">
    <property type="entry name" value="alpha/beta hydrolase"/>
    <property type="match status" value="2"/>
</dbReference>
<dbReference type="EMBL" id="SJPM01000001">
    <property type="protein sequence ID" value="TWU03376.1"/>
    <property type="molecule type" value="Genomic_DNA"/>
</dbReference>
<sequence>MADWKRNLSLRILDRLVLCPTRHTIDANELIRFEIEHPTFTDVPSAMTEAYLFTNAQEQVEGTNRIKPTLETIGVPPRHLVLKFAGTGGRAERSSEAPLNWIEPHVAGPSVPQGEHFEVWTWNPPGYGRSSPPARLAHQVTFAEDFAAQIARHRCGPDTTVWLVGNSLGCIKVLWLASRVQHWRTDSLDTRRIGLWCRNPPDLGRVILRIARRYYASRWMRRIVNHLPETMDTLSSAAACRLPAVFLTSELDSLVPAEYQADLHQAYAGPKQVVLLEGLEHDGLLEDQHIAPVQSAAQWLLKQTTSGRDD</sequence>
<feature type="domain" description="AB hydrolase-1" evidence="1">
    <location>
        <begin position="114"/>
        <end position="180"/>
    </location>
</feature>
<dbReference type="AlphaFoldDB" id="A0A5C6AWC5"/>
<name>A0A5C6AWC5_9BACT</name>
<dbReference type="Pfam" id="PF00561">
    <property type="entry name" value="Abhydrolase_1"/>
    <property type="match status" value="1"/>
</dbReference>
<dbReference type="GO" id="GO:0016787">
    <property type="term" value="F:hydrolase activity"/>
    <property type="evidence" value="ECO:0007669"/>
    <property type="project" value="UniProtKB-KW"/>
</dbReference>
<dbReference type="SUPFAM" id="SSF53474">
    <property type="entry name" value="alpha/beta-Hydrolases"/>
    <property type="match status" value="1"/>
</dbReference>
<dbReference type="InterPro" id="IPR000073">
    <property type="entry name" value="AB_hydrolase_1"/>
</dbReference>
<keyword evidence="2" id="KW-0378">Hydrolase</keyword>
<keyword evidence="3" id="KW-1185">Reference proteome</keyword>
<evidence type="ECO:0000313" key="2">
    <source>
        <dbReference type="EMBL" id="TWU03376.1"/>
    </source>
</evidence>
<dbReference type="RefSeq" id="WP_146575912.1">
    <property type="nucleotide sequence ID" value="NZ_SJPM01000001.1"/>
</dbReference>
<dbReference type="InterPro" id="IPR029058">
    <property type="entry name" value="AB_hydrolase_fold"/>
</dbReference>
<protein>
    <submittedName>
        <fullName evidence="2">Alpha/beta hydrolase family protein</fullName>
    </submittedName>
</protein>
<gene>
    <name evidence="2" type="ORF">Pla100_02960</name>
</gene>
<accession>A0A5C6AWC5</accession>
<organism evidence="2 3">
    <name type="scientific">Neorhodopirellula pilleata</name>
    <dbReference type="NCBI Taxonomy" id="2714738"/>
    <lineage>
        <taxon>Bacteria</taxon>
        <taxon>Pseudomonadati</taxon>
        <taxon>Planctomycetota</taxon>
        <taxon>Planctomycetia</taxon>
        <taxon>Pirellulales</taxon>
        <taxon>Pirellulaceae</taxon>
        <taxon>Neorhodopirellula</taxon>
    </lineage>
</organism>